<comment type="caution">
    <text evidence="1">The sequence shown here is derived from an EMBL/GenBank/DDBJ whole genome shotgun (WGS) entry which is preliminary data.</text>
</comment>
<reference evidence="1" key="1">
    <citation type="submission" date="2021-06" db="EMBL/GenBank/DDBJ databases">
        <authorList>
            <person name="Kallberg Y."/>
            <person name="Tangrot J."/>
            <person name="Rosling A."/>
        </authorList>
    </citation>
    <scope>NUCLEOTIDE SEQUENCE</scope>
    <source>
        <strain evidence="1">CL356</strain>
    </source>
</reference>
<dbReference type="EMBL" id="CAJVPT010020628">
    <property type="protein sequence ID" value="CAG8649526.1"/>
    <property type="molecule type" value="Genomic_DNA"/>
</dbReference>
<proteinExistence type="predicted"/>
<gene>
    <name evidence="1" type="ORF">ACOLOM_LOCUS8204</name>
</gene>
<dbReference type="Proteomes" id="UP000789525">
    <property type="component" value="Unassembled WGS sequence"/>
</dbReference>
<sequence>MCGLLFPPLPECVFNPVGTWTEESGDDDTRDAASDETKTRQRSQRVVMKQVQKIISAVLRVHIQNQPIVDQDEGLNLDSCSVYRESRAQELCTSCIQLIAISSSIYQLHMDYHRVAISPPSTLSLQQY</sequence>
<protein>
    <submittedName>
        <fullName evidence="1">9237_t:CDS:1</fullName>
    </submittedName>
</protein>
<accession>A0ACA9NJV2</accession>
<evidence type="ECO:0000313" key="2">
    <source>
        <dbReference type="Proteomes" id="UP000789525"/>
    </source>
</evidence>
<evidence type="ECO:0000313" key="1">
    <source>
        <dbReference type="EMBL" id="CAG8649526.1"/>
    </source>
</evidence>
<keyword evidence="2" id="KW-1185">Reference proteome</keyword>
<organism evidence="1 2">
    <name type="scientific">Acaulospora colombiana</name>
    <dbReference type="NCBI Taxonomy" id="27376"/>
    <lineage>
        <taxon>Eukaryota</taxon>
        <taxon>Fungi</taxon>
        <taxon>Fungi incertae sedis</taxon>
        <taxon>Mucoromycota</taxon>
        <taxon>Glomeromycotina</taxon>
        <taxon>Glomeromycetes</taxon>
        <taxon>Diversisporales</taxon>
        <taxon>Acaulosporaceae</taxon>
        <taxon>Acaulospora</taxon>
    </lineage>
</organism>
<name>A0ACA9NJV2_9GLOM</name>